<feature type="domain" description="RRM" evidence="3">
    <location>
        <begin position="5"/>
        <end position="82"/>
    </location>
</feature>
<accession>A0AAV9XE70</accession>
<dbReference type="InterPro" id="IPR012677">
    <property type="entry name" value="Nucleotide-bd_a/b_plait_sf"/>
</dbReference>
<dbReference type="SMART" id="SM00360">
    <property type="entry name" value="RRM"/>
    <property type="match status" value="1"/>
</dbReference>
<feature type="compositionally biased region" description="Low complexity" evidence="2">
    <location>
        <begin position="267"/>
        <end position="281"/>
    </location>
</feature>
<dbReference type="InterPro" id="IPR035979">
    <property type="entry name" value="RBD_domain_sf"/>
</dbReference>
<dbReference type="SUPFAM" id="SSF54928">
    <property type="entry name" value="RNA-binding domain, RBD"/>
    <property type="match status" value="1"/>
</dbReference>
<dbReference type="EMBL" id="JAVHJO010000005">
    <property type="protein sequence ID" value="KAK6540045.1"/>
    <property type="molecule type" value="Genomic_DNA"/>
</dbReference>
<name>A0AAV9XE70_9PEZI</name>
<evidence type="ECO:0000256" key="2">
    <source>
        <dbReference type="SAM" id="MobiDB-lite"/>
    </source>
</evidence>
<dbReference type="Gene3D" id="3.30.70.330">
    <property type="match status" value="1"/>
</dbReference>
<dbReference type="PROSITE" id="PS50102">
    <property type="entry name" value="RRM"/>
    <property type="match status" value="1"/>
</dbReference>
<dbReference type="PANTHER" id="PTHR32343">
    <property type="entry name" value="SERINE/ARGININE-RICH SPLICING FACTOR"/>
    <property type="match status" value="1"/>
</dbReference>
<dbReference type="GO" id="GO:0003723">
    <property type="term" value="F:RNA binding"/>
    <property type="evidence" value="ECO:0007669"/>
    <property type="project" value="UniProtKB-UniRule"/>
</dbReference>
<dbReference type="Proteomes" id="UP001365542">
    <property type="component" value="Unassembled WGS sequence"/>
</dbReference>
<protein>
    <recommendedName>
        <fullName evidence="3">RRM domain-containing protein</fullName>
    </recommendedName>
</protein>
<dbReference type="PANTHER" id="PTHR32343:SF10">
    <property type="entry name" value="RNA-BINDING REGION RNP-1 DOMAIN-CONTAINING PROTEIN"/>
    <property type="match status" value="1"/>
</dbReference>
<evidence type="ECO:0000313" key="4">
    <source>
        <dbReference type="EMBL" id="KAK6540045.1"/>
    </source>
</evidence>
<sequence length="281" mass="30479">MADAATVHVSNISDKSSKEEIEAFFSFCGKVKDFSVTPTSNEKGAPLSATITFEQPSAARTALLLDNTLLSGVPIKVSASASLDQLQHEAHEYAGDETGLPSQDDKPRTAVFAEYLAHGYHFGDQVLQRAIDYDEKQGISKRFQKFILEIDNKHKVSDKSRAMDNTYGVSTRATQGYNTLTRYLDQALSTPTGQKVHKFYQDGRKQVLDIHNEAVRLKQIKAAEEKKCTCETAGPNGECNCAPGACACDGCKKINSEKAASGPVPVATEATASTSEKATYQ</sequence>
<dbReference type="Pfam" id="PF00076">
    <property type="entry name" value="RRM_1"/>
    <property type="match status" value="1"/>
</dbReference>
<evidence type="ECO:0000256" key="1">
    <source>
        <dbReference type="PROSITE-ProRule" id="PRU00176"/>
    </source>
</evidence>
<evidence type="ECO:0000259" key="3">
    <source>
        <dbReference type="PROSITE" id="PS50102"/>
    </source>
</evidence>
<gene>
    <name evidence="4" type="ORF">TWF694_008876</name>
</gene>
<feature type="region of interest" description="Disordered" evidence="2">
    <location>
        <begin position="259"/>
        <end position="281"/>
    </location>
</feature>
<proteinExistence type="predicted"/>
<organism evidence="4 5">
    <name type="scientific">Orbilia ellipsospora</name>
    <dbReference type="NCBI Taxonomy" id="2528407"/>
    <lineage>
        <taxon>Eukaryota</taxon>
        <taxon>Fungi</taxon>
        <taxon>Dikarya</taxon>
        <taxon>Ascomycota</taxon>
        <taxon>Pezizomycotina</taxon>
        <taxon>Orbiliomycetes</taxon>
        <taxon>Orbiliales</taxon>
        <taxon>Orbiliaceae</taxon>
        <taxon>Orbilia</taxon>
    </lineage>
</organism>
<dbReference type="InterPro" id="IPR000504">
    <property type="entry name" value="RRM_dom"/>
</dbReference>
<comment type="caution">
    <text evidence="4">The sequence shown here is derived from an EMBL/GenBank/DDBJ whole genome shotgun (WGS) entry which is preliminary data.</text>
</comment>
<keyword evidence="1" id="KW-0694">RNA-binding</keyword>
<dbReference type="AlphaFoldDB" id="A0AAV9XE70"/>
<evidence type="ECO:0000313" key="5">
    <source>
        <dbReference type="Proteomes" id="UP001365542"/>
    </source>
</evidence>
<reference evidence="4 5" key="1">
    <citation type="submission" date="2019-10" db="EMBL/GenBank/DDBJ databases">
        <authorList>
            <person name="Palmer J.M."/>
        </authorList>
    </citation>
    <scope>NUCLEOTIDE SEQUENCE [LARGE SCALE GENOMIC DNA]</scope>
    <source>
        <strain evidence="4 5">TWF694</strain>
    </source>
</reference>
<keyword evidence="5" id="KW-1185">Reference proteome</keyword>